<protein>
    <recommendedName>
        <fullName evidence="4">DUF4283 domain-containing protein</fullName>
    </recommendedName>
</protein>
<dbReference type="Proteomes" id="UP001151760">
    <property type="component" value="Unassembled WGS sequence"/>
</dbReference>
<name>A0ABQ4ZV59_9ASTR</name>
<sequence length="686" mass="71030">MGGGEGRVGRGGGGDRVGAWGVLGGLLVGWIGGGRYKGVGGLGGEWGGVGWGGVWCRSGLVGLGGNLSGVGRVAGEGSRRVWSWKVLGAGSEGWVSVGEWRGVEGWEIRRGRGEVKVGAWVGIGFGWREGLVGGASGGWGGVIGRRREVTGVGGSGGWVIAGKEGCEEVGGEGGAGDCGWLEGGGGAVAVGGLGVGAVGGWGRTEVVGALVEGGGGEEGVRERSAVRGGGVARGGVGVGLVGGGVGDGRDALGRLGLGGSGWGCVCGVGMESGELGWGGAWGWGSGEVDVGGDGLRLVAEEMEECGGGIGRWGGLGGGVSGVVSGGEGYWRSGAFGVGGWVGGGKDSGEGTVRFIRVENIDRLVGNLCTIWIGRLHLHANVVRFERPRKPYNSAGFKDTNVYDNAGSYVLAVKGNTPSNVPVSNPSSIPSLVLDDSCVSERDLSKHAMGRMKDLNSISNLRTLLTNEGFPEVKLSYLGGMWVMLELDNVDTKQKLLQHTGVNSWFQVLQDAVHDFVSDERVVWVDIKGILLNVWSRETFLKIGKIWGETMDIEDNLDSSFSRKRLCIKTKHADSILEKFKVIFRGKVFMVRPIHSDEDSGDDSDVDGVPDTIFGDNSSSLINCGGSESSPSLSHLPGFTPVVSEIHKEVDHVEVGIDSGVENESSPLVNAKVMNNSQEVQEESNGV</sequence>
<feature type="compositionally biased region" description="Polar residues" evidence="1">
    <location>
        <begin position="661"/>
        <end position="686"/>
    </location>
</feature>
<comment type="caution">
    <text evidence="2">The sequence shown here is derived from an EMBL/GenBank/DDBJ whole genome shotgun (WGS) entry which is preliminary data.</text>
</comment>
<gene>
    <name evidence="2" type="ORF">Tco_0800005</name>
</gene>
<accession>A0ABQ4ZV59</accession>
<evidence type="ECO:0000313" key="3">
    <source>
        <dbReference type="Proteomes" id="UP001151760"/>
    </source>
</evidence>
<reference evidence="2" key="2">
    <citation type="submission" date="2022-01" db="EMBL/GenBank/DDBJ databases">
        <authorList>
            <person name="Yamashiro T."/>
            <person name="Shiraishi A."/>
            <person name="Satake H."/>
            <person name="Nakayama K."/>
        </authorList>
    </citation>
    <scope>NUCLEOTIDE SEQUENCE</scope>
</reference>
<dbReference type="EMBL" id="BQNB010011626">
    <property type="protein sequence ID" value="GJS93037.1"/>
    <property type="molecule type" value="Genomic_DNA"/>
</dbReference>
<feature type="region of interest" description="Disordered" evidence="1">
    <location>
        <begin position="658"/>
        <end position="686"/>
    </location>
</feature>
<organism evidence="2 3">
    <name type="scientific">Tanacetum coccineum</name>
    <dbReference type="NCBI Taxonomy" id="301880"/>
    <lineage>
        <taxon>Eukaryota</taxon>
        <taxon>Viridiplantae</taxon>
        <taxon>Streptophyta</taxon>
        <taxon>Embryophyta</taxon>
        <taxon>Tracheophyta</taxon>
        <taxon>Spermatophyta</taxon>
        <taxon>Magnoliopsida</taxon>
        <taxon>eudicotyledons</taxon>
        <taxon>Gunneridae</taxon>
        <taxon>Pentapetalae</taxon>
        <taxon>asterids</taxon>
        <taxon>campanulids</taxon>
        <taxon>Asterales</taxon>
        <taxon>Asteraceae</taxon>
        <taxon>Asteroideae</taxon>
        <taxon>Anthemideae</taxon>
        <taxon>Anthemidinae</taxon>
        <taxon>Tanacetum</taxon>
    </lineage>
</organism>
<evidence type="ECO:0008006" key="4">
    <source>
        <dbReference type="Google" id="ProtNLM"/>
    </source>
</evidence>
<reference evidence="2" key="1">
    <citation type="journal article" date="2022" name="Int. J. Mol. Sci.">
        <title>Draft Genome of Tanacetum Coccineum: Genomic Comparison of Closely Related Tanacetum-Family Plants.</title>
        <authorList>
            <person name="Yamashiro T."/>
            <person name="Shiraishi A."/>
            <person name="Nakayama K."/>
            <person name="Satake H."/>
        </authorList>
    </citation>
    <scope>NUCLEOTIDE SEQUENCE</scope>
</reference>
<evidence type="ECO:0000256" key="1">
    <source>
        <dbReference type="SAM" id="MobiDB-lite"/>
    </source>
</evidence>
<evidence type="ECO:0000313" key="2">
    <source>
        <dbReference type="EMBL" id="GJS93037.1"/>
    </source>
</evidence>
<proteinExistence type="predicted"/>
<keyword evidence="3" id="KW-1185">Reference proteome</keyword>